<feature type="region of interest" description="Disordered" evidence="1">
    <location>
        <begin position="33"/>
        <end position="148"/>
    </location>
</feature>
<dbReference type="EMBL" id="BKCJ011413266">
    <property type="protein sequence ID" value="GFD31355.1"/>
    <property type="molecule type" value="Genomic_DNA"/>
</dbReference>
<protein>
    <submittedName>
        <fullName evidence="2">Uncharacterized protein</fullName>
    </submittedName>
</protein>
<organism evidence="2">
    <name type="scientific">Tanacetum cinerariifolium</name>
    <name type="common">Dalmatian daisy</name>
    <name type="synonym">Chrysanthemum cinerariifolium</name>
    <dbReference type="NCBI Taxonomy" id="118510"/>
    <lineage>
        <taxon>Eukaryota</taxon>
        <taxon>Viridiplantae</taxon>
        <taxon>Streptophyta</taxon>
        <taxon>Embryophyta</taxon>
        <taxon>Tracheophyta</taxon>
        <taxon>Spermatophyta</taxon>
        <taxon>Magnoliopsida</taxon>
        <taxon>eudicotyledons</taxon>
        <taxon>Gunneridae</taxon>
        <taxon>Pentapetalae</taxon>
        <taxon>asterids</taxon>
        <taxon>campanulids</taxon>
        <taxon>Asterales</taxon>
        <taxon>Asteraceae</taxon>
        <taxon>Asteroideae</taxon>
        <taxon>Anthemideae</taxon>
        <taxon>Anthemidinae</taxon>
        <taxon>Tanacetum</taxon>
    </lineage>
</organism>
<name>A0A699V7U0_TANCI</name>
<feature type="non-terminal residue" evidence="2">
    <location>
        <position position="148"/>
    </location>
</feature>
<comment type="caution">
    <text evidence="2">The sequence shown here is derived from an EMBL/GenBank/DDBJ whole genome shotgun (WGS) entry which is preliminary data.</text>
</comment>
<sequence length="148" mass="14748">AAAAEHGVCGQLAAGHAAFGQAESDARPHQISYAAGGPRWRAGALRPQRAGRGHRRAAGQRAVQLPRAARRPAPAPVRGEARRAAAIHGGAGAEGGGRQPGHHGAAHGLGHGTRAGDAASERAHGLGARWTASSETAHQPAGGGGRHS</sequence>
<reference evidence="2" key="1">
    <citation type="journal article" date="2019" name="Sci. Rep.">
        <title>Draft genome of Tanacetum cinerariifolium, the natural source of mosquito coil.</title>
        <authorList>
            <person name="Yamashiro T."/>
            <person name="Shiraishi A."/>
            <person name="Satake H."/>
            <person name="Nakayama K."/>
        </authorList>
    </citation>
    <scope>NUCLEOTIDE SEQUENCE</scope>
</reference>
<dbReference type="AlphaFoldDB" id="A0A699V7U0"/>
<evidence type="ECO:0000256" key="1">
    <source>
        <dbReference type="SAM" id="MobiDB-lite"/>
    </source>
</evidence>
<gene>
    <name evidence="2" type="ORF">Tci_903324</name>
</gene>
<feature type="non-terminal residue" evidence="2">
    <location>
        <position position="1"/>
    </location>
</feature>
<accession>A0A699V7U0</accession>
<feature type="compositionally biased region" description="Basic residues" evidence="1">
    <location>
        <begin position="49"/>
        <end position="58"/>
    </location>
</feature>
<feature type="compositionally biased region" description="Gly residues" evidence="1">
    <location>
        <begin position="89"/>
        <end position="99"/>
    </location>
</feature>
<evidence type="ECO:0000313" key="2">
    <source>
        <dbReference type="EMBL" id="GFD31355.1"/>
    </source>
</evidence>
<proteinExistence type="predicted"/>